<dbReference type="GO" id="GO:0003677">
    <property type="term" value="F:DNA binding"/>
    <property type="evidence" value="ECO:0007669"/>
    <property type="project" value="UniProtKB-UniRule"/>
</dbReference>
<name>A0A9E4TT72_9GAMM</name>
<evidence type="ECO:0000256" key="2">
    <source>
        <dbReference type="ARBA" id="ARBA00022741"/>
    </source>
</evidence>
<dbReference type="AlphaFoldDB" id="A0A9E4TT72"/>
<dbReference type="InterPro" id="IPR004408">
    <property type="entry name" value="Biotin_CoA_COase_ligase"/>
</dbReference>
<comment type="similarity">
    <text evidence="6">Belongs to the biotin--protein ligase family.</text>
</comment>
<keyword evidence="3 6" id="KW-0067">ATP-binding</keyword>
<evidence type="ECO:0000256" key="3">
    <source>
        <dbReference type="ARBA" id="ARBA00022840"/>
    </source>
</evidence>
<sequence>MYRHHDLIHRLADGRFHSGQELGRLLDVTRSSVWKKLKQLKEEYNLEIDAVTGRGYRLREPLDLLNHDAILKLLSDNDNEVPPALVLHASIDSTSSWLMKQAASGAESGTVCLAEQQLAGKGRHGRKWISPFGSNIYFSMLWRFEHPPMQIAGLSLVSAIAVVRLLHELNCDQAGLKWPNDILWQGKKLAGLLLEITGEASGPSQIVIGVGLNTRLGSHGGDIDQPWIDLDAIPNITRPTRNELVCRLIQHLRDVIRQYQSDGMQSFLDEWHRHDLLLGREVEIRSHSQVHAGEHLGIDLNGAIRLRCNGKEQSFHAGEVSLRQLIDERR</sequence>
<dbReference type="NCBIfam" id="TIGR00121">
    <property type="entry name" value="birA_ligase"/>
    <property type="match status" value="1"/>
</dbReference>
<feature type="DNA-binding region" description="H-T-H motif" evidence="6">
    <location>
        <begin position="19"/>
        <end position="38"/>
    </location>
</feature>
<dbReference type="SUPFAM" id="SSF46785">
    <property type="entry name" value="Winged helix' DNA-binding domain"/>
    <property type="match status" value="1"/>
</dbReference>
<dbReference type="NCBIfam" id="NF008847">
    <property type="entry name" value="PRK11886.1-2"/>
    <property type="match status" value="1"/>
</dbReference>
<proteinExistence type="inferred from homology"/>
<dbReference type="Gene3D" id="1.10.10.10">
    <property type="entry name" value="Winged helix-like DNA-binding domain superfamily/Winged helix DNA-binding domain"/>
    <property type="match status" value="1"/>
</dbReference>
<dbReference type="Pfam" id="PF08279">
    <property type="entry name" value="HTH_11"/>
    <property type="match status" value="1"/>
</dbReference>
<dbReference type="GO" id="GO:0005737">
    <property type="term" value="C:cytoplasm"/>
    <property type="evidence" value="ECO:0007669"/>
    <property type="project" value="TreeGrafter"/>
</dbReference>
<dbReference type="Pfam" id="PF03099">
    <property type="entry name" value="BPL_LplA_LipB"/>
    <property type="match status" value="1"/>
</dbReference>
<feature type="binding site" evidence="6">
    <location>
        <position position="117"/>
    </location>
    <ligand>
        <name>biotin</name>
        <dbReference type="ChEBI" id="CHEBI:57586"/>
    </ligand>
</feature>
<dbReference type="GO" id="GO:0005524">
    <property type="term" value="F:ATP binding"/>
    <property type="evidence" value="ECO:0007669"/>
    <property type="project" value="UniProtKB-UniRule"/>
</dbReference>
<dbReference type="HAMAP" id="MF_00978">
    <property type="entry name" value="Bifunct_BirA"/>
    <property type="match status" value="1"/>
</dbReference>
<keyword evidence="6" id="KW-0238">DNA-binding</keyword>
<accession>A0A9E4TT72</accession>
<keyword evidence="6" id="KW-0804">Transcription</keyword>
<dbReference type="InterPro" id="IPR045864">
    <property type="entry name" value="aa-tRNA-synth_II/BPL/LPL"/>
</dbReference>
<keyword evidence="6" id="KW-0678">Repressor</keyword>
<feature type="binding site" evidence="6">
    <location>
        <position position="188"/>
    </location>
    <ligand>
        <name>biotin</name>
        <dbReference type="ChEBI" id="CHEBI:57586"/>
    </ligand>
</feature>
<dbReference type="SUPFAM" id="SSF55681">
    <property type="entry name" value="Class II aaRS and biotin synthetases"/>
    <property type="match status" value="1"/>
</dbReference>
<evidence type="ECO:0000313" key="8">
    <source>
        <dbReference type="EMBL" id="MCG7978462.1"/>
    </source>
</evidence>
<evidence type="ECO:0000256" key="5">
    <source>
        <dbReference type="ARBA" id="ARBA00047846"/>
    </source>
</evidence>
<dbReference type="InterPro" id="IPR003142">
    <property type="entry name" value="BPL_C"/>
</dbReference>
<gene>
    <name evidence="6 8" type="primary">birA</name>
    <name evidence="8" type="ORF">JAY77_10010</name>
</gene>
<comment type="caution">
    <text evidence="8">The sequence shown here is derived from an EMBL/GenBank/DDBJ whole genome shotgun (WGS) entry which is preliminary data.</text>
</comment>
<dbReference type="GO" id="GO:0004077">
    <property type="term" value="F:biotin--[biotin carboxyl-carrier protein] ligase activity"/>
    <property type="evidence" value="ECO:0007669"/>
    <property type="project" value="UniProtKB-UniRule"/>
</dbReference>
<organism evidence="8 9">
    <name type="scientific">Candidatus Thiodiazotropha taylori</name>
    <dbReference type="NCBI Taxonomy" id="2792791"/>
    <lineage>
        <taxon>Bacteria</taxon>
        <taxon>Pseudomonadati</taxon>
        <taxon>Pseudomonadota</taxon>
        <taxon>Gammaproteobacteria</taxon>
        <taxon>Chromatiales</taxon>
        <taxon>Sedimenticolaceae</taxon>
        <taxon>Candidatus Thiodiazotropha</taxon>
    </lineage>
</organism>
<dbReference type="InterPro" id="IPR036390">
    <property type="entry name" value="WH_DNA-bd_sf"/>
</dbReference>
<dbReference type="EMBL" id="JAEPCR010000043">
    <property type="protein sequence ID" value="MCG7978462.1"/>
    <property type="molecule type" value="Genomic_DNA"/>
</dbReference>
<dbReference type="Proteomes" id="UP000886674">
    <property type="component" value="Unassembled WGS sequence"/>
</dbReference>
<dbReference type="PANTHER" id="PTHR12835">
    <property type="entry name" value="BIOTIN PROTEIN LIGASE"/>
    <property type="match status" value="1"/>
</dbReference>
<evidence type="ECO:0000259" key="7">
    <source>
        <dbReference type="PROSITE" id="PS51733"/>
    </source>
</evidence>
<keyword evidence="2 6" id="KW-0547">Nucleotide-binding</keyword>
<comment type="function">
    <text evidence="6">Acts both as a biotin--[acetyl-CoA-carboxylase] ligase and a biotin-operon repressor. In the presence of ATP, BirA activates biotin to form the BirA-biotinyl-5'-adenylate (BirA-bio-5'-AMP or holoBirA) complex. HoloBirA can either transfer the biotinyl moiety to the biotin carboxyl carrier protein (BCCP) subunit of acetyl-CoA carboxylase, or bind to the biotin operator site and inhibit transcription of the operon.</text>
</comment>
<comment type="catalytic activity">
    <reaction evidence="5 6">
        <text>biotin + L-lysyl-[protein] + ATP = N(6)-biotinyl-L-lysyl-[protein] + AMP + diphosphate + H(+)</text>
        <dbReference type="Rhea" id="RHEA:11756"/>
        <dbReference type="Rhea" id="RHEA-COMP:9752"/>
        <dbReference type="Rhea" id="RHEA-COMP:10505"/>
        <dbReference type="ChEBI" id="CHEBI:15378"/>
        <dbReference type="ChEBI" id="CHEBI:29969"/>
        <dbReference type="ChEBI" id="CHEBI:30616"/>
        <dbReference type="ChEBI" id="CHEBI:33019"/>
        <dbReference type="ChEBI" id="CHEBI:57586"/>
        <dbReference type="ChEBI" id="CHEBI:83144"/>
        <dbReference type="ChEBI" id="CHEBI:456215"/>
        <dbReference type="EC" id="6.3.4.15"/>
    </reaction>
</comment>
<dbReference type="InterPro" id="IPR036388">
    <property type="entry name" value="WH-like_DNA-bd_sf"/>
</dbReference>
<dbReference type="EC" id="6.3.4.15" evidence="6"/>
<dbReference type="CDD" id="cd16442">
    <property type="entry name" value="BPL"/>
    <property type="match status" value="1"/>
</dbReference>
<comment type="caution">
    <text evidence="6">Lacks conserved residue(s) required for the propagation of feature annotation.</text>
</comment>
<dbReference type="InterPro" id="IPR008988">
    <property type="entry name" value="Transcriptional_repressor_C"/>
</dbReference>
<dbReference type="InterPro" id="IPR004143">
    <property type="entry name" value="BPL_LPL_catalytic"/>
</dbReference>
<evidence type="ECO:0000256" key="6">
    <source>
        <dbReference type="HAMAP-Rule" id="MF_00978"/>
    </source>
</evidence>
<evidence type="ECO:0000313" key="9">
    <source>
        <dbReference type="Proteomes" id="UP000886674"/>
    </source>
</evidence>
<dbReference type="Gene3D" id="3.30.930.10">
    <property type="entry name" value="Bira Bifunctional Protein, Domain 2"/>
    <property type="match status" value="1"/>
</dbReference>
<dbReference type="InterPro" id="IPR013196">
    <property type="entry name" value="HTH_11"/>
</dbReference>
<evidence type="ECO:0000256" key="4">
    <source>
        <dbReference type="ARBA" id="ARBA00023267"/>
    </source>
</evidence>
<dbReference type="SUPFAM" id="SSF50037">
    <property type="entry name" value="C-terminal domain of transcriptional repressors"/>
    <property type="match status" value="1"/>
</dbReference>
<keyword evidence="1 6" id="KW-0436">Ligase</keyword>
<dbReference type="PROSITE" id="PS51733">
    <property type="entry name" value="BPL_LPL_CATALYTIC"/>
    <property type="match status" value="1"/>
</dbReference>
<evidence type="ECO:0000256" key="1">
    <source>
        <dbReference type="ARBA" id="ARBA00022598"/>
    </source>
</evidence>
<keyword evidence="4 6" id="KW-0092">Biotin</keyword>
<reference evidence="8" key="1">
    <citation type="journal article" date="2021" name="Proc. Natl. Acad. Sci. U.S.A.">
        <title>Global biogeography of chemosynthetic symbionts reveals both localized and globally distributed symbiont groups. .</title>
        <authorList>
            <person name="Osvatic J.T."/>
            <person name="Wilkins L.G.E."/>
            <person name="Leibrecht L."/>
            <person name="Leray M."/>
            <person name="Zauner S."/>
            <person name="Polzin J."/>
            <person name="Camacho Y."/>
            <person name="Gros O."/>
            <person name="van Gils J.A."/>
            <person name="Eisen J.A."/>
            <person name="Petersen J.M."/>
            <person name="Yuen B."/>
        </authorList>
    </citation>
    <scope>NUCLEOTIDE SEQUENCE</scope>
    <source>
        <strain evidence="8">MAGclacostrist055</strain>
    </source>
</reference>
<dbReference type="PANTHER" id="PTHR12835:SF5">
    <property type="entry name" value="BIOTIN--PROTEIN LIGASE"/>
    <property type="match status" value="1"/>
</dbReference>
<dbReference type="InterPro" id="IPR030855">
    <property type="entry name" value="Bifunct_BirA"/>
</dbReference>
<protein>
    <recommendedName>
        <fullName evidence="6">Bifunctional ligase/repressor BirA</fullName>
    </recommendedName>
    <alternativeName>
        <fullName evidence="6">Biotin operon repressor</fullName>
    </alternativeName>
    <alternativeName>
        <fullName evidence="6">Biotin--[acetyl-CoA-carboxylase] ligase</fullName>
        <ecNumber evidence="6">6.3.4.15</ecNumber>
    </alternativeName>
    <alternativeName>
        <fullName evidence="6">Biotin--protein ligase</fullName>
    </alternativeName>
    <alternativeName>
        <fullName evidence="6">Biotin-[acetyl-CoA carboxylase] synthetase</fullName>
    </alternativeName>
</protein>
<dbReference type="Gene3D" id="2.30.30.100">
    <property type="match status" value="1"/>
</dbReference>
<keyword evidence="6" id="KW-0805">Transcription regulation</keyword>
<dbReference type="GO" id="GO:0006355">
    <property type="term" value="P:regulation of DNA-templated transcription"/>
    <property type="evidence" value="ECO:0007669"/>
    <property type="project" value="UniProtKB-UniRule"/>
</dbReference>
<dbReference type="Pfam" id="PF02237">
    <property type="entry name" value="BPL_C"/>
    <property type="match status" value="1"/>
</dbReference>
<feature type="domain" description="BPL/LPL catalytic" evidence="7">
    <location>
        <begin position="68"/>
        <end position="260"/>
    </location>
</feature>